<proteinExistence type="predicted"/>
<protein>
    <submittedName>
        <fullName evidence="2">Excisionase from phage origin</fullName>
    </submittedName>
</protein>
<gene>
    <name evidence="2" type="ORF">NCTC9045_01436</name>
</gene>
<dbReference type="SUPFAM" id="SSF46955">
    <property type="entry name" value="Putative DNA-binding domain"/>
    <property type="match status" value="1"/>
</dbReference>
<dbReference type="InterPro" id="IPR041657">
    <property type="entry name" value="HTH_17"/>
</dbReference>
<dbReference type="Pfam" id="PF12728">
    <property type="entry name" value="HTH_17"/>
    <property type="match status" value="1"/>
</dbReference>
<dbReference type="NCBIfam" id="TIGR01764">
    <property type="entry name" value="excise"/>
    <property type="match status" value="1"/>
</dbReference>
<dbReference type="EMBL" id="UGDD01000002">
    <property type="protein sequence ID" value="STJ53590.1"/>
    <property type="molecule type" value="Genomic_DNA"/>
</dbReference>
<dbReference type="AlphaFoldDB" id="A0A376WXC3"/>
<evidence type="ECO:0000313" key="2">
    <source>
        <dbReference type="EMBL" id="STJ53590.1"/>
    </source>
</evidence>
<dbReference type="Proteomes" id="UP000254503">
    <property type="component" value="Unassembled WGS sequence"/>
</dbReference>
<dbReference type="InterPro" id="IPR009061">
    <property type="entry name" value="DNA-bd_dom_put_sf"/>
</dbReference>
<evidence type="ECO:0000313" key="3">
    <source>
        <dbReference type="Proteomes" id="UP000254503"/>
    </source>
</evidence>
<dbReference type="Gene3D" id="1.10.1660.10">
    <property type="match status" value="1"/>
</dbReference>
<feature type="domain" description="Helix-turn-helix" evidence="1">
    <location>
        <begin position="10"/>
        <end position="54"/>
    </location>
</feature>
<reference evidence="2 3" key="1">
    <citation type="submission" date="2018-06" db="EMBL/GenBank/DDBJ databases">
        <authorList>
            <consortium name="Pathogen Informatics"/>
            <person name="Doyle S."/>
        </authorList>
    </citation>
    <scope>NUCLEOTIDE SEQUENCE [LARGE SCALE GENOMIC DNA]</scope>
    <source>
        <strain evidence="2 3">NCTC9045</strain>
    </source>
</reference>
<dbReference type="InterPro" id="IPR010093">
    <property type="entry name" value="SinI_DNA-bd"/>
</dbReference>
<dbReference type="GO" id="GO:0003677">
    <property type="term" value="F:DNA binding"/>
    <property type="evidence" value="ECO:0007669"/>
    <property type="project" value="InterPro"/>
</dbReference>
<sequence length="118" mass="13708">MGVFLEKLTLTRKEAAELLGISTATVTQWVLEGRLKAYRVSDRPKSPYLFTKEDCLAALLAVEVEPTKLRDKEREVEAEVAFTRRQKEVNKKLRQMLNMPEKNKLTRRDGRVIFNEDL</sequence>
<organism evidence="2 3">
    <name type="scientific">Escherichia coli</name>
    <dbReference type="NCBI Taxonomy" id="562"/>
    <lineage>
        <taxon>Bacteria</taxon>
        <taxon>Pseudomonadati</taxon>
        <taxon>Pseudomonadota</taxon>
        <taxon>Gammaproteobacteria</taxon>
        <taxon>Enterobacterales</taxon>
        <taxon>Enterobacteriaceae</taxon>
        <taxon>Escherichia</taxon>
    </lineage>
</organism>
<accession>A0A376WXC3</accession>
<name>A0A376WXC3_ECOLX</name>
<evidence type="ECO:0000259" key="1">
    <source>
        <dbReference type="Pfam" id="PF12728"/>
    </source>
</evidence>